<dbReference type="AlphaFoldDB" id="A0A0A8YG97"/>
<evidence type="ECO:0000313" key="1">
    <source>
        <dbReference type="EMBL" id="JAD24300.1"/>
    </source>
</evidence>
<reference evidence="1" key="2">
    <citation type="journal article" date="2015" name="Data Brief">
        <title>Shoot transcriptome of the giant reed, Arundo donax.</title>
        <authorList>
            <person name="Barrero R.A."/>
            <person name="Guerrero F.D."/>
            <person name="Moolhuijzen P."/>
            <person name="Goolsby J.A."/>
            <person name="Tidwell J."/>
            <person name="Bellgard S.E."/>
            <person name="Bellgard M.I."/>
        </authorList>
    </citation>
    <scope>NUCLEOTIDE SEQUENCE</scope>
    <source>
        <tissue evidence="1">Shoot tissue taken approximately 20 cm above the soil surface</tissue>
    </source>
</reference>
<sequence>MVAELISTLRLVRSCSEVDPEREAIIETPLLCELDNTEYVTWL</sequence>
<protein>
    <submittedName>
        <fullName evidence="1">Uncharacterized protein</fullName>
    </submittedName>
</protein>
<proteinExistence type="predicted"/>
<organism evidence="1">
    <name type="scientific">Arundo donax</name>
    <name type="common">Giant reed</name>
    <name type="synonym">Donax arundinaceus</name>
    <dbReference type="NCBI Taxonomy" id="35708"/>
    <lineage>
        <taxon>Eukaryota</taxon>
        <taxon>Viridiplantae</taxon>
        <taxon>Streptophyta</taxon>
        <taxon>Embryophyta</taxon>
        <taxon>Tracheophyta</taxon>
        <taxon>Spermatophyta</taxon>
        <taxon>Magnoliopsida</taxon>
        <taxon>Liliopsida</taxon>
        <taxon>Poales</taxon>
        <taxon>Poaceae</taxon>
        <taxon>PACMAD clade</taxon>
        <taxon>Arundinoideae</taxon>
        <taxon>Arundineae</taxon>
        <taxon>Arundo</taxon>
    </lineage>
</organism>
<accession>A0A0A8YG97</accession>
<name>A0A0A8YG97_ARUDO</name>
<dbReference type="EMBL" id="GBRH01273595">
    <property type="protein sequence ID" value="JAD24300.1"/>
    <property type="molecule type" value="Transcribed_RNA"/>
</dbReference>
<reference evidence="1" key="1">
    <citation type="submission" date="2014-09" db="EMBL/GenBank/DDBJ databases">
        <authorList>
            <person name="Magalhaes I.L.F."/>
            <person name="Oliveira U."/>
            <person name="Santos F.R."/>
            <person name="Vidigal T.H.D.A."/>
            <person name="Brescovit A.D."/>
            <person name="Santos A.J."/>
        </authorList>
    </citation>
    <scope>NUCLEOTIDE SEQUENCE</scope>
    <source>
        <tissue evidence="1">Shoot tissue taken approximately 20 cm above the soil surface</tissue>
    </source>
</reference>